<accession>J3P1N0</accession>
<dbReference type="AlphaFoldDB" id="J3P1N0"/>
<keyword evidence="4" id="KW-1185">Reference proteome</keyword>
<name>J3P1N0_GAET3</name>
<evidence type="ECO:0000313" key="2">
    <source>
        <dbReference type="EMBL" id="EJT73572.1"/>
    </source>
</evidence>
<reference evidence="4" key="1">
    <citation type="submission" date="2010-07" db="EMBL/GenBank/DDBJ databases">
        <title>The genome sequence of Gaeumannomyces graminis var. tritici strain R3-111a-1.</title>
        <authorList>
            <consortium name="The Broad Institute Genome Sequencing Platform"/>
            <person name="Ma L.-J."/>
            <person name="Dead R."/>
            <person name="Young S."/>
            <person name="Zeng Q."/>
            <person name="Koehrsen M."/>
            <person name="Alvarado L."/>
            <person name="Berlin A."/>
            <person name="Chapman S.B."/>
            <person name="Chen Z."/>
            <person name="Freedman E."/>
            <person name="Gellesch M."/>
            <person name="Goldberg J."/>
            <person name="Griggs A."/>
            <person name="Gujja S."/>
            <person name="Heilman E.R."/>
            <person name="Heiman D."/>
            <person name="Hepburn T."/>
            <person name="Howarth C."/>
            <person name="Jen D."/>
            <person name="Larson L."/>
            <person name="Mehta T."/>
            <person name="Neiman D."/>
            <person name="Pearson M."/>
            <person name="Roberts A."/>
            <person name="Saif S."/>
            <person name="Shea T."/>
            <person name="Shenoy N."/>
            <person name="Sisk P."/>
            <person name="Stolte C."/>
            <person name="Sykes S."/>
            <person name="Walk T."/>
            <person name="White J."/>
            <person name="Yandava C."/>
            <person name="Haas B."/>
            <person name="Nusbaum C."/>
            <person name="Birren B."/>
        </authorList>
    </citation>
    <scope>NUCLEOTIDE SEQUENCE [LARGE SCALE GENOMIC DNA]</scope>
    <source>
        <strain evidence="4">R3-111a-1</strain>
    </source>
</reference>
<dbReference type="EMBL" id="GL385398">
    <property type="protein sequence ID" value="EJT73572.1"/>
    <property type="molecule type" value="Genomic_DNA"/>
</dbReference>
<reference evidence="2" key="3">
    <citation type="submission" date="2010-09" db="EMBL/GenBank/DDBJ databases">
        <title>Annotation of Gaeumannomyces graminis var. tritici R3-111a-1.</title>
        <authorList>
            <consortium name="The Broad Institute Genome Sequencing Platform"/>
            <person name="Ma L.-J."/>
            <person name="Dead R."/>
            <person name="Young S.K."/>
            <person name="Zeng Q."/>
            <person name="Gargeya S."/>
            <person name="Fitzgerald M."/>
            <person name="Haas B."/>
            <person name="Abouelleil A."/>
            <person name="Alvarado L."/>
            <person name="Arachchi H.M."/>
            <person name="Berlin A."/>
            <person name="Brown A."/>
            <person name="Chapman S.B."/>
            <person name="Chen Z."/>
            <person name="Dunbar C."/>
            <person name="Freedman E."/>
            <person name="Gearin G."/>
            <person name="Gellesch M."/>
            <person name="Goldberg J."/>
            <person name="Griggs A."/>
            <person name="Gujja S."/>
            <person name="Heiman D."/>
            <person name="Howarth C."/>
            <person name="Larson L."/>
            <person name="Lui A."/>
            <person name="MacDonald P.J.P."/>
            <person name="Mehta T."/>
            <person name="Montmayeur A."/>
            <person name="Murphy C."/>
            <person name="Neiman D."/>
            <person name="Pearson M."/>
            <person name="Priest M."/>
            <person name="Roberts A."/>
            <person name="Saif S."/>
            <person name="Shea T."/>
            <person name="Shenoy N."/>
            <person name="Sisk P."/>
            <person name="Stolte C."/>
            <person name="Sykes S."/>
            <person name="Yandava C."/>
            <person name="Wortman J."/>
            <person name="Nusbaum C."/>
            <person name="Birren B."/>
        </authorList>
    </citation>
    <scope>NUCLEOTIDE SEQUENCE</scope>
    <source>
        <strain evidence="2">R3-111a-1</strain>
    </source>
</reference>
<gene>
    <name evidence="3" type="primary">20347886</name>
    <name evidence="2" type="ORF">GGTG_07428</name>
</gene>
<dbReference type="STRING" id="644352.J3P1N0"/>
<dbReference type="GeneID" id="20347886"/>
<dbReference type="RefSeq" id="XP_009223516.1">
    <property type="nucleotide sequence ID" value="XM_009225252.1"/>
</dbReference>
<sequence length="169" mass="18553">MVEGDPVQCIEDVCERMKFAAPKGIAALNGEAHGGLTKGDIVARSDAHPRGRLVVVYEYDKDSTNDDSPSVADCEQIIRNIQGDINTNWTQEVVDKPWRDLKANGCKFSFRASKSRGNSAFYVGGQNVIDLIEKSVEDYAKNGKVSASGHMTCGGTAVKQWTEWKLQKN</sequence>
<dbReference type="Proteomes" id="UP000006039">
    <property type="component" value="Unassembled WGS sequence"/>
</dbReference>
<proteinExistence type="predicted"/>
<reference evidence="3" key="4">
    <citation type="journal article" date="2015" name="G3 (Bethesda)">
        <title>Genome sequences of three phytopathogenic species of the Magnaporthaceae family of fungi.</title>
        <authorList>
            <person name="Okagaki L.H."/>
            <person name="Nunes C.C."/>
            <person name="Sailsbery J."/>
            <person name="Clay B."/>
            <person name="Brown D."/>
            <person name="John T."/>
            <person name="Oh Y."/>
            <person name="Young N."/>
            <person name="Fitzgerald M."/>
            <person name="Haas B.J."/>
            <person name="Zeng Q."/>
            <person name="Young S."/>
            <person name="Adiconis X."/>
            <person name="Fan L."/>
            <person name="Levin J.Z."/>
            <person name="Mitchell T.K."/>
            <person name="Okubara P.A."/>
            <person name="Farman M.L."/>
            <person name="Kohn L.M."/>
            <person name="Birren B."/>
            <person name="Ma L.-J."/>
            <person name="Dean R.A."/>
        </authorList>
    </citation>
    <scope>NUCLEOTIDE SEQUENCE</scope>
    <source>
        <strain evidence="3">R3-111a-1</strain>
    </source>
</reference>
<dbReference type="InterPro" id="IPR029226">
    <property type="entry name" value="Ecp2-like"/>
</dbReference>
<evidence type="ECO:0000259" key="1">
    <source>
        <dbReference type="Pfam" id="PF14856"/>
    </source>
</evidence>
<reference evidence="3" key="5">
    <citation type="submission" date="2018-04" db="UniProtKB">
        <authorList>
            <consortium name="EnsemblFungi"/>
        </authorList>
    </citation>
    <scope>IDENTIFICATION</scope>
    <source>
        <strain evidence="3">R3-111a-1</strain>
    </source>
</reference>
<dbReference type="VEuPathDB" id="FungiDB:GGTG_07428"/>
<dbReference type="Pfam" id="PF14856">
    <property type="entry name" value="Hce2"/>
    <property type="match status" value="1"/>
</dbReference>
<dbReference type="HOGENOM" id="CLU_1578618_0_0_1"/>
<organism evidence="2">
    <name type="scientific">Gaeumannomyces tritici (strain R3-111a-1)</name>
    <name type="common">Wheat and barley take-all root rot fungus</name>
    <name type="synonym">Gaeumannomyces graminis var. tritici</name>
    <dbReference type="NCBI Taxonomy" id="644352"/>
    <lineage>
        <taxon>Eukaryota</taxon>
        <taxon>Fungi</taxon>
        <taxon>Dikarya</taxon>
        <taxon>Ascomycota</taxon>
        <taxon>Pezizomycotina</taxon>
        <taxon>Sordariomycetes</taxon>
        <taxon>Sordariomycetidae</taxon>
        <taxon>Magnaporthales</taxon>
        <taxon>Magnaporthaceae</taxon>
        <taxon>Gaeumannomyces</taxon>
    </lineage>
</organism>
<evidence type="ECO:0000313" key="4">
    <source>
        <dbReference type="Proteomes" id="UP000006039"/>
    </source>
</evidence>
<dbReference type="OrthoDB" id="73875at2759"/>
<protein>
    <recommendedName>
        <fullName evidence="1">Ecp2 effector protein-like domain-containing protein</fullName>
    </recommendedName>
</protein>
<reference evidence="2" key="2">
    <citation type="submission" date="2010-07" db="EMBL/GenBank/DDBJ databases">
        <authorList>
            <consortium name="The Broad Institute Genome Sequencing Platform"/>
            <consortium name="Broad Institute Genome Sequencing Center for Infectious Disease"/>
            <person name="Ma L.-J."/>
            <person name="Dead R."/>
            <person name="Young S."/>
            <person name="Zeng Q."/>
            <person name="Koehrsen M."/>
            <person name="Alvarado L."/>
            <person name="Berlin A."/>
            <person name="Chapman S.B."/>
            <person name="Chen Z."/>
            <person name="Freedman E."/>
            <person name="Gellesch M."/>
            <person name="Goldberg J."/>
            <person name="Griggs A."/>
            <person name="Gujja S."/>
            <person name="Heilman E.R."/>
            <person name="Heiman D."/>
            <person name="Hepburn T."/>
            <person name="Howarth C."/>
            <person name="Jen D."/>
            <person name="Larson L."/>
            <person name="Mehta T."/>
            <person name="Neiman D."/>
            <person name="Pearson M."/>
            <person name="Roberts A."/>
            <person name="Saif S."/>
            <person name="Shea T."/>
            <person name="Shenoy N."/>
            <person name="Sisk P."/>
            <person name="Stolte C."/>
            <person name="Sykes S."/>
            <person name="Walk T."/>
            <person name="White J."/>
            <person name="Yandava C."/>
            <person name="Haas B."/>
            <person name="Nusbaum C."/>
            <person name="Birren B."/>
        </authorList>
    </citation>
    <scope>NUCLEOTIDE SEQUENCE</scope>
    <source>
        <strain evidence="2">R3-111a-1</strain>
    </source>
</reference>
<evidence type="ECO:0000313" key="3">
    <source>
        <dbReference type="EnsemblFungi" id="EJT73572"/>
    </source>
</evidence>
<feature type="domain" description="Ecp2 effector protein-like" evidence="1">
    <location>
        <begin position="59"/>
        <end position="153"/>
    </location>
</feature>
<dbReference type="EnsemblFungi" id="EJT73572">
    <property type="protein sequence ID" value="EJT73572"/>
    <property type="gene ID" value="GGTG_07428"/>
</dbReference>